<dbReference type="RefSeq" id="WP_157739540.1">
    <property type="nucleotide sequence ID" value="NZ_CP158798.1"/>
</dbReference>
<sequence length="48" mass="5468">MSLIIQYIIIFILFIYALYVIFKPFFSKKKGNSGCSKGCCTVEVKPKS</sequence>
<dbReference type="KEGG" id="smiz:4412673_02929"/>
<evidence type="ECO:0000313" key="2">
    <source>
        <dbReference type="EMBL" id="SNV53619.1"/>
    </source>
</evidence>
<keyword evidence="1" id="KW-1133">Transmembrane helix</keyword>
<keyword evidence="1" id="KW-0812">Transmembrane</keyword>
<name>A0AAJ4XED2_9SPHI</name>
<protein>
    <submittedName>
        <fullName evidence="2">Virus attachment protein p12 family</fullName>
    </submittedName>
</protein>
<dbReference type="Proteomes" id="UP000215355">
    <property type="component" value="Chromosome 1"/>
</dbReference>
<organism evidence="2 3">
    <name type="scientific">Sphingobacterium mizutaii</name>
    <dbReference type="NCBI Taxonomy" id="1010"/>
    <lineage>
        <taxon>Bacteria</taxon>
        <taxon>Pseudomonadati</taxon>
        <taxon>Bacteroidota</taxon>
        <taxon>Sphingobacteriia</taxon>
        <taxon>Sphingobacteriales</taxon>
        <taxon>Sphingobacteriaceae</taxon>
        <taxon>Sphingobacterium</taxon>
    </lineage>
</organism>
<evidence type="ECO:0000313" key="3">
    <source>
        <dbReference type="Proteomes" id="UP000215355"/>
    </source>
</evidence>
<accession>A0AAJ4XED2</accession>
<reference evidence="2 3" key="1">
    <citation type="submission" date="2017-06" db="EMBL/GenBank/DDBJ databases">
        <authorList>
            <consortium name="Pathogen Informatics"/>
        </authorList>
    </citation>
    <scope>NUCLEOTIDE SEQUENCE [LARGE SCALE GENOMIC DNA]</scope>
    <source>
        <strain evidence="2 3">NCTC12149</strain>
    </source>
</reference>
<gene>
    <name evidence="2" type="ORF">SAMEA4412673_02929</name>
</gene>
<proteinExistence type="predicted"/>
<evidence type="ECO:0000256" key="1">
    <source>
        <dbReference type="SAM" id="Phobius"/>
    </source>
</evidence>
<dbReference type="AlphaFoldDB" id="A0AAJ4XED2"/>
<feature type="transmembrane region" description="Helical" evidence="1">
    <location>
        <begin position="6"/>
        <end position="22"/>
    </location>
</feature>
<keyword evidence="1" id="KW-0472">Membrane</keyword>
<dbReference type="EMBL" id="LT906468">
    <property type="protein sequence ID" value="SNV53619.1"/>
    <property type="molecule type" value="Genomic_DNA"/>
</dbReference>